<dbReference type="Proteomes" id="UP000308199">
    <property type="component" value="Unassembled WGS sequence"/>
</dbReference>
<evidence type="ECO:0000313" key="2">
    <source>
        <dbReference type="Proteomes" id="UP000308199"/>
    </source>
</evidence>
<proteinExistence type="predicted"/>
<reference evidence="1 2" key="1">
    <citation type="submission" date="2019-02" db="EMBL/GenBank/DDBJ databases">
        <title>Genome sequencing of the rare red list fungi Phellinidium pouzarii.</title>
        <authorList>
            <person name="Buettner E."/>
            <person name="Kellner H."/>
        </authorList>
    </citation>
    <scope>NUCLEOTIDE SEQUENCE [LARGE SCALE GENOMIC DNA]</scope>
    <source>
        <strain evidence="1 2">DSM 108285</strain>
    </source>
</reference>
<accession>A0A4S4L5E8</accession>
<sequence>MSMFYDLEIDRMKSAREAFYKYYQFPFTASAIKTYSTDGDLRVFDLIYALIEGKLELASTGAEPLFQAAWYYNYSAIDKLNGKFNFPCLIIYLFGAHIGFAGAVWTDTPHVQVLCPVLPLFYHQTDTKMRERAARCFGAAKKAIIRKLKILYERLDFERDPPINFESSPSEGLEHLTLP</sequence>
<comment type="caution">
    <text evidence="1">The sequence shown here is derived from an EMBL/GenBank/DDBJ whole genome shotgun (WGS) entry which is preliminary data.</text>
</comment>
<organism evidence="1 2">
    <name type="scientific">Phellinidium pouzarii</name>
    <dbReference type="NCBI Taxonomy" id="167371"/>
    <lineage>
        <taxon>Eukaryota</taxon>
        <taxon>Fungi</taxon>
        <taxon>Dikarya</taxon>
        <taxon>Basidiomycota</taxon>
        <taxon>Agaricomycotina</taxon>
        <taxon>Agaricomycetes</taxon>
        <taxon>Hymenochaetales</taxon>
        <taxon>Hymenochaetaceae</taxon>
        <taxon>Phellinidium</taxon>
    </lineage>
</organism>
<dbReference type="EMBL" id="SGPK01000187">
    <property type="protein sequence ID" value="THH06589.1"/>
    <property type="molecule type" value="Genomic_DNA"/>
</dbReference>
<dbReference type="OrthoDB" id="4062651at2759"/>
<keyword evidence="2" id="KW-1185">Reference proteome</keyword>
<name>A0A4S4L5E8_9AGAM</name>
<dbReference type="AlphaFoldDB" id="A0A4S4L5E8"/>
<gene>
    <name evidence="1" type="ORF">EW145_g3980</name>
</gene>
<protein>
    <submittedName>
        <fullName evidence="1">Uncharacterized protein</fullName>
    </submittedName>
</protein>
<evidence type="ECO:0000313" key="1">
    <source>
        <dbReference type="EMBL" id="THH06589.1"/>
    </source>
</evidence>